<comment type="caution">
    <text evidence="1">The sequence shown here is derived from an EMBL/GenBank/DDBJ whole genome shotgun (WGS) entry which is preliminary data.</text>
</comment>
<dbReference type="Gene3D" id="1.10.287.850">
    <property type="entry name" value="HP0062-like domain"/>
    <property type="match status" value="1"/>
</dbReference>
<dbReference type="Proteomes" id="UP000600080">
    <property type="component" value="Unassembled WGS sequence"/>
</dbReference>
<dbReference type="SUPFAM" id="SSF158414">
    <property type="entry name" value="HP0062-like"/>
    <property type="match status" value="1"/>
</dbReference>
<proteinExistence type="predicted"/>
<name>A0ABQ2K2A9_9ACTN</name>
<dbReference type="EMBL" id="BMND01000114">
    <property type="protein sequence ID" value="GGN65664.1"/>
    <property type="molecule type" value="Genomic_DNA"/>
</dbReference>
<accession>A0ABQ2K2A9</accession>
<organism evidence="1 2">
    <name type="scientific">Streptomyces kronopolitis</name>
    <dbReference type="NCBI Taxonomy" id="1612435"/>
    <lineage>
        <taxon>Bacteria</taxon>
        <taxon>Bacillati</taxon>
        <taxon>Actinomycetota</taxon>
        <taxon>Actinomycetes</taxon>
        <taxon>Kitasatosporales</taxon>
        <taxon>Streptomycetaceae</taxon>
        <taxon>Streptomyces</taxon>
    </lineage>
</organism>
<dbReference type="InterPro" id="IPR029013">
    <property type="entry name" value="HP0062-like_sf"/>
</dbReference>
<sequence length="48" mass="5866">MDSWQDARRDKFSEVLDNLKSTFNEFDEAAQEQIAWLKERIRVLEEDY</sequence>
<evidence type="ECO:0000313" key="2">
    <source>
        <dbReference type="Proteomes" id="UP000600080"/>
    </source>
</evidence>
<protein>
    <submittedName>
        <fullName evidence="1">Uncharacterized protein</fullName>
    </submittedName>
</protein>
<gene>
    <name evidence="1" type="ORF">GCM10012285_68570</name>
</gene>
<evidence type="ECO:0000313" key="1">
    <source>
        <dbReference type="EMBL" id="GGN65664.1"/>
    </source>
</evidence>
<keyword evidence="2" id="KW-1185">Reference proteome</keyword>
<reference evidence="2" key="1">
    <citation type="journal article" date="2019" name="Int. J. Syst. Evol. Microbiol.">
        <title>The Global Catalogue of Microorganisms (GCM) 10K type strain sequencing project: providing services to taxonomists for standard genome sequencing and annotation.</title>
        <authorList>
            <consortium name="The Broad Institute Genomics Platform"/>
            <consortium name="The Broad Institute Genome Sequencing Center for Infectious Disease"/>
            <person name="Wu L."/>
            <person name="Ma J."/>
        </authorList>
    </citation>
    <scope>NUCLEOTIDE SEQUENCE [LARGE SCALE GENOMIC DNA]</scope>
    <source>
        <strain evidence="2">CGMCC 4.7323</strain>
    </source>
</reference>